<organism evidence="2 3">
    <name type="scientific">Tetrapyrgos nigripes</name>
    <dbReference type="NCBI Taxonomy" id="182062"/>
    <lineage>
        <taxon>Eukaryota</taxon>
        <taxon>Fungi</taxon>
        <taxon>Dikarya</taxon>
        <taxon>Basidiomycota</taxon>
        <taxon>Agaricomycotina</taxon>
        <taxon>Agaricomycetes</taxon>
        <taxon>Agaricomycetidae</taxon>
        <taxon>Agaricales</taxon>
        <taxon>Marasmiineae</taxon>
        <taxon>Marasmiaceae</taxon>
        <taxon>Tetrapyrgos</taxon>
    </lineage>
</organism>
<evidence type="ECO:0000313" key="3">
    <source>
        <dbReference type="Proteomes" id="UP000559256"/>
    </source>
</evidence>
<comment type="caution">
    <text evidence="2">The sequence shown here is derived from an EMBL/GenBank/DDBJ whole genome shotgun (WGS) entry which is preliminary data.</text>
</comment>
<name>A0A8H5F1G7_9AGAR</name>
<feature type="compositionally biased region" description="Low complexity" evidence="1">
    <location>
        <begin position="95"/>
        <end position="106"/>
    </location>
</feature>
<proteinExistence type="predicted"/>
<protein>
    <submittedName>
        <fullName evidence="2">Uncharacterized protein</fullName>
    </submittedName>
</protein>
<reference evidence="2 3" key="1">
    <citation type="journal article" date="2020" name="ISME J.">
        <title>Uncovering the hidden diversity of litter-decomposition mechanisms in mushroom-forming fungi.</title>
        <authorList>
            <person name="Floudas D."/>
            <person name="Bentzer J."/>
            <person name="Ahren D."/>
            <person name="Johansson T."/>
            <person name="Persson P."/>
            <person name="Tunlid A."/>
        </authorList>
    </citation>
    <scope>NUCLEOTIDE SEQUENCE [LARGE SCALE GENOMIC DNA]</scope>
    <source>
        <strain evidence="2 3">CBS 291.85</strain>
    </source>
</reference>
<keyword evidence="3" id="KW-1185">Reference proteome</keyword>
<dbReference type="OrthoDB" id="74314at2759"/>
<evidence type="ECO:0000256" key="1">
    <source>
        <dbReference type="SAM" id="MobiDB-lite"/>
    </source>
</evidence>
<feature type="compositionally biased region" description="Low complexity" evidence="1">
    <location>
        <begin position="345"/>
        <end position="357"/>
    </location>
</feature>
<accession>A0A8H5F1G7</accession>
<dbReference type="EMBL" id="JAACJM010000411">
    <property type="protein sequence ID" value="KAF5320380.1"/>
    <property type="molecule type" value="Genomic_DNA"/>
</dbReference>
<gene>
    <name evidence="2" type="ORF">D9758_018444</name>
</gene>
<dbReference type="Proteomes" id="UP000559256">
    <property type="component" value="Unassembled WGS sequence"/>
</dbReference>
<feature type="region of interest" description="Disordered" evidence="1">
    <location>
        <begin position="95"/>
        <end position="114"/>
    </location>
</feature>
<feature type="region of interest" description="Disordered" evidence="1">
    <location>
        <begin position="345"/>
        <end position="364"/>
    </location>
</feature>
<sequence length="364" mass="39911">MATLSYTIDCNKTRRKEKKNVFTVQSTPISPNILCHSSPTPDPGYNPRRKRTKAVLLSNKDPLSIQITTINFNLVCYAIGDTGVHYAFYRPHPPTSSTTSSGVVTTQDASLPPVEDSVDYQGNLQAIHNLMGLHADTHAAITPMLSQLSILSCIHNSLHHPSSPHTFNPILLSHHVASSLRPNYLWTWSPSPTPTLTLPIPRPLAFFFPNRSLPLKPVPLTPRSFFPQHIPKIPVTQIPFRLCPRPFITVNVSLPSSHLGASGLINRLESLATLAVSTNSLTDRIWNAELREVELWENERCDSQTATRFASVVAAANAVQDANATSTSLPPSTSTSRIGRKLSESFTFSSSPSTSPTVKKAKKV</sequence>
<evidence type="ECO:0000313" key="2">
    <source>
        <dbReference type="EMBL" id="KAF5320380.1"/>
    </source>
</evidence>
<dbReference type="AlphaFoldDB" id="A0A8H5F1G7"/>